<dbReference type="Proteomes" id="UP000530403">
    <property type="component" value="Unassembled WGS sequence"/>
</dbReference>
<evidence type="ECO:0000313" key="1">
    <source>
        <dbReference type="EMBL" id="NYE43052.1"/>
    </source>
</evidence>
<name>A0A7Y9HEG7_9ACTN</name>
<dbReference type="AlphaFoldDB" id="A0A7Y9HEG7"/>
<protein>
    <submittedName>
        <fullName evidence="1">Uncharacterized protein</fullName>
    </submittedName>
</protein>
<comment type="caution">
    <text evidence="1">The sequence shown here is derived from an EMBL/GenBank/DDBJ whole genome shotgun (WGS) entry which is preliminary data.</text>
</comment>
<dbReference type="RefSeq" id="WP_173316036.1">
    <property type="nucleotide sequence ID" value="NZ_BAAAUE010000009.1"/>
</dbReference>
<sequence>MLVALVSVDRMRRRRLPTSLLNNDMACLAISRSVGKFSHGHDSKHPDAARAGTLVPHELAPPLALQPCHAPLGK</sequence>
<reference evidence="1 2" key="1">
    <citation type="submission" date="2020-07" db="EMBL/GenBank/DDBJ databases">
        <title>Sequencing the genomes of 1000 actinobacteria strains.</title>
        <authorList>
            <person name="Klenk H.-P."/>
        </authorList>
    </citation>
    <scope>NUCLEOTIDE SEQUENCE [LARGE SCALE GENOMIC DNA]</scope>
    <source>
        <strain evidence="1 2">DSM 41455</strain>
    </source>
</reference>
<dbReference type="EMBL" id="JACCCF010000001">
    <property type="protein sequence ID" value="NYE43052.1"/>
    <property type="molecule type" value="Genomic_DNA"/>
</dbReference>
<proteinExistence type="predicted"/>
<organism evidence="1 2">
    <name type="scientific">Streptomyces fulvorobeus</name>
    <dbReference type="NCBI Taxonomy" id="284028"/>
    <lineage>
        <taxon>Bacteria</taxon>
        <taxon>Bacillati</taxon>
        <taxon>Actinomycetota</taxon>
        <taxon>Actinomycetes</taxon>
        <taxon>Kitasatosporales</taxon>
        <taxon>Streptomycetaceae</taxon>
        <taxon>Streptomyces</taxon>
    </lineage>
</organism>
<evidence type="ECO:0000313" key="2">
    <source>
        <dbReference type="Proteomes" id="UP000530403"/>
    </source>
</evidence>
<gene>
    <name evidence="1" type="ORF">HEB29_004063</name>
</gene>
<accession>A0A7Y9HEG7</accession>